<dbReference type="InterPro" id="IPR050739">
    <property type="entry name" value="MFP"/>
</dbReference>
<evidence type="ECO:0000256" key="1">
    <source>
        <dbReference type="ARBA" id="ARBA00004167"/>
    </source>
</evidence>
<dbReference type="PRINTS" id="PR01490">
    <property type="entry name" value="RTXTOXIND"/>
</dbReference>
<dbReference type="Pfam" id="PF26002">
    <property type="entry name" value="Beta-barrel_AprE"/>
    <property type="match status" value="1"/>
</dbReference>
<dbReference type="AlphaFoldDB" id="A0A916RMK9"/>
<dbReference type="Proteomes" id="UP000636264">
    <property type="component" value="Unassembled WGS sequence"/>
</dbReference>
<feature type="coiled-coil region" evidence="7">
    <location>
        <begin position="155"/>
        <end position="207"/>
    </location>
</feature>
<dbReference type="Gene3D" id="2.40.30.170">
    <property type="match status" value="1"/>
</dbReference>
<keyword evidence="7" id="KW-0175">Coiled coil</keyword>
<gene>
    <name evidence="9" type="ORF">GCM10011385_14390</name>
</gene>
<evidence type="ECO:0000256" key="6">
    <source>
        <dbReference type="ARBA" id="ARBA00023136"/>
    </source>
</evidence>
<sequence length="374" mass="42061">MFLFFGEYTRLVRAEGVMLPVGGLARLTAPSSGWIKLKRVQEGDAVQAGNVLYTLCVDYITENGWVNKAGLNLLRMQRQEVSDAIERQQTLSRIEKQQLSDELEDARQEQAHLGSYRALLRKFTVALEKNAIRQEDLIAKGLATLGQVETRQQAHMSYQLQLEAAERDRLQLRARINQLEHRLQMHDRTAEARISELRQRLVEIDRQMFEGEGRSEIQIVAPRAGVVTAVMADEGQMVQAGFPLLTIVPKDAHLQGNLLVPSTGIGFIRAGDEVLMRYEAFPYQKFGQFGGRIVSISGAALNQDELSTLISQRFSGPAGTFYLVTIEPNETVAETTAQLPPGMRFEAHVRTETRKLYEWLLNPLSRVTGRIADL</sequence>
<evidence type="ECO:0000256" key="7">
    <source>
        <dbReference type="SAM" id="Coils"/>
    </source>
</evidence>
<reference evidence="9" key="1">
    <citation type="journal article" date="2014" name="Int. J. Syst. Evol. Microbiol.">
        <title>Complete genome sequence of Corynebacterium casei LMG S-19264T (=DSM 44701T), isolated from a smear-ripened cheese.</title>
        <authorList>
            <consortium name="US DOE Joint Genome Institute (JGI-PGF)"/>
            <person name="Walter F."/>
            <person name="Albersmeier A."/>
            <person name="Kalinowski J."/>
            <person name="Ruckert C."/>
        </authorList>
    </citation>
    <scope>NUCLEOTIDE SEQUENCE</scope>
    <source>
        <strain evidence="9">CGMCC 1.15320</strain>
    </source>
</reference>
<comment type="caution">
    <text evidence="9">The sequence shown here is derived from an EMBL/GenBank/DDBJ whole genome shotgun (WGS) entry which is preliminary data.</text>
</comment>
<evidence type="ECO:0000256" key="2">
    <source>
        <dbReference type="ARBA" id="ARBA00009477"/>
    </source>
</evidence>
<organism evidence="9 10">
    <name type="scientific">Nitratireductor aestuarii</name>
    <dbReference type="NCBI Taxonomy" id="1735103"/>
    <lineage>
        <taxon>Bacteria</taxon>
        <taxon>Pseudomonadati</taxon>
        <taxon>Pseudomonadota</taxon>
        <taxon>Alphaproteobacteria</taxon>
        <taxon>Hyphomicrobiales</taxon>
        <taxon>Phyllobacteriaceae</taxon>
        <taxon>Nitratireductor</taxon>
    </lineage>
</organism>
<keyword evidence="5" id="KW-1133">Transmembrane helix</keyword>
<accession>A0A916RMK9</accession>
<proteinExistence type="inferred from homology"/>
<evidence type="ECO:0000313" key="9">
    <source>
        <dbReference type="EMBL" id="GGA61780.1"/>
    </source>
</evidence>
<keyword evidence="3" id="KW-0813">Transport</keyword>
<dbReference type="GO" id="GO:0016020">
    <property type="term" value="C:membrane"/>
    <property type="evidence" value="ECO:0007669"/>
    <property type="project" value="UniProtKB-SubCell"/>
</dbReference>
<dbReference type="EMBL" id="BMIF01000003">
    <property type="protein sequence ID" value="GGA61780.1"/>
    <property type="molecule type" value="Genomic_DNA"/>
</dbReference>
<protein>
    <submittedName>
        <fullName evidence="9">Secretion protein</fullName>
    </submittedName>
</protein>
<evidence type="ECO:0000256" key="5">
    <source>
        <dbReference type="ARBA" id="ARBA00022989"/>
    </source>
</evidence>
<feature type="domain" description="AprE-like beta-barrel" evidence="8">
    <location>
        <begin position="260"/>
        <end position="352"/>
    </location>
</feature>
<keyword evidence="4" id="KW-0812">Transmembrane</keyword>
<dbReference type="PANTHER" id="PTHR30386">
    <property type="entry name" value="MEMBRANE FUSION SUBUNIT OF EMRAB-TOLC MULTIDRUG EFFLUX PUMP"/>
    <property type="match status" value="1"/>
</dbReference>
<evidence type="ECO:0000259" key="8">
    <source>
        <dbReference type="Pfam" id="PF26002"/>
    </source>
</evidence>
<dbReference type="PROSITE" id="PS00543">
    <property type="entry name" value="HLYD_FAMILY"/>
    <property type="match status" value="1"/>
</dbReference>
<dbReference type="Gene3D" id="2.40.50.100">
    <property type="match status" value="1"/>
</dbReference>
<reference evidence="9" key="2">
    <citation type="submission" date="2020-09" db="EMBL/GenBank/DDBJ databases">
        <authorList>
            <person name="Sun Q."/>
            <person name="Zhou Y."/>
        </authorList>
    </citation>
    <scope>NUCLEOTIDE SEQUENCE</scope>
    <source>
        <strain evidence="9">CGMCC 1.15320</strain>
    </source>
</reference>
<dbReference type="InterPro" id="IPR006144">
    <property type="entry name" value="Secretion_HlyD_CS"/>
</dbReference>
<comment type="similarity">
    <text evidence="2">Belongs to the membrane fusion protein (MFP) (TC 8.A.1) family.</text>
</comment>
<keyword evidence="6" id="KW-0472">Membrane</keyword>
<dbReference type="Gene3D" id="1.10.287.470">
    <property type="entry name" value="Helix hairpin bin"/>
    <property type="match status" value="1"/>
</dbReference>
<dbReference type="InterPro" id="IPR058982">
    <property type="entry name" value="Beta-barrel_AprE"/>
</dbReference>
<dbReference type="PANTHER" id="PTHR30386:SF28">
    <property type="entry name" value="EXPORTED PROTEIN"/>
    <property type="match status" value="1"/>
</dbReference>
<comment type="subcellular location">
    <subcellularLocation>
        <location evidence="1">Membrane</location>
        <topology evidence="1">Single-pass membrane protein</topology>
    </subcellularLocation>
</comment>
<name>A0A916RMK9_9HYPH</name>
<evidence type="ECO:0000256" key="3">
    <source>
        <dbReference type="ARBA" id="ARBA00022448"/>
    </source>
</evidence>
<evidence type="ECO:0000313" key="10">
    <source>
        <dbReference type="Proteomes" id="UP000636264"/>
    </source>
</evidence>
<dbReference type="GO" id="GO:0009306">
    <property type="term" value="P:protein secretion"/>
    <property type="evidence" value="ECO:0007669"/>
    <property type="project" value="InterPro"/>
</dbReference>
<keyword evidence="10" id="KW-1185">Reference proteome</keyword>
<evidence type="ECO:0000256" key="4">
    <source>
        <dbReference type="ARBA" id="ARBA00022692"/>
    </source>
</evidence>